<feature type="compositionally biased region" description="Polar residues" evidence="1">
    <location>
        <begin position="77"/>
        <end position="86"/>
    </location>
</feature>
<gene>
    <name evidence="3" type="ORF">C1H76_3946</name>
</gene>
<feature type="chain" id="PRO_5021007221" evidence="2">
    <location>
        <begin position="21"/>
        <end position="294"/>
    </location>
</feature>
<evidence type="ECO:0000256" key="1">
    <source>
        <dbReference type="SAM" id="MobiDB-lite"/>
    </source>
</evidence>
<evidence type="ECO:0000256" key="2">
    <source>
        <dbReference type="SAM" id="SignalP"/>
    </source>
</evidence>
<organism evidence="3 4">
    <name type="scientific">Elsinoe australis</name>
    <dbReference type="NCBI Taxonomy" id="40998"/>
    <lineage>
        <taxon>Eukaryota</taxon>
        <taxon>Fungi</taxon>
        <taxon>Dikarya</taxon>
        <taxon>Ascomycota</taxon>
        <taxon>Pezizomycotina</taxon>
        <taxon>Dothideomycetes</taxon>
        <taxon>Dothideomycetidae</taxon>
        <taxon>Myriangiales</taxon>
        <taxon>Elsinoaceae</taxon>
        <taxon>Elsinoe</taxon>
    </lineage>
</organism>
<protein>
    <submittedName>
        <fullName evidence="3">Uncharacterized protein</fullName>
    </submittedName>
</protein>
<name>A0A4U7AZ34_9PEZI</name>
<accession>A0A4U7AZ34</accession>
<feature type="compositionally biased region" description="Polar residues" evidence="1">
    <location>
        <begin position="229"/>
        <end position="239"/>
    </location>
</feature>
<feature type="compositionally biased region" description="Polar residues" evidence="1">
    <location>
        <begin position="191"/>
        <end position="208"/>
    </location>
</feature>
<feature type="region of interest" description="Disordered" evidence="1">
    <location>
        <begin position="19"/>
        <end position="294"/>
    </location>
</feature>
<feature type="compositionally biased region" description="Basic and acidic residues" evidence="1">
    <location>
        <begin position="241"/>
        <end position="261"/>
    </location>
</feature>
<sequence>MKFSTSTVTLLALYLSLSVAAPSPPRTRQQDGTLPGQRKQQLAAAPTSSPSEGSQQGTGQVNPPPTPKPIPGGGNRISVSTNPGDTTSREGQARQAVAQYANFKDSDKSSARPLVATNVVPPQPGFPRGAVVATDKSKGRGSVETFQRISGANDPRGRTTIDERLNKGDTDKGRRSDRIPVVPKASAPHVEQTTNAMTGQLNRKQTGNAGPPPGTLGFNVGNTFPGRQPQATFTQSCGDSKQGRPKVDPSCAAERDQRSKEGGTYSDFLHPSDVPDQVKNELSQQETTRGRPSK</sequence>
<dbReference type="Proteomes" id="UP000308133">
    <property type="component" value="Unassembled WGS sequence"/>
</dbReference>
<proteinExistence type="predicted"/>
<evidence type="ECO:0000313" key="4">
    <source>
        <dbReference type="Proteomes" id="UP000308133"/>
    </source>
</evidence>
<feature type="compositionally biased region" description="Basic and acidic residues" evidence="1">
    <location>
        <begin position="155"/>
        <end position="178"/>
    </location>
</feature>
<dbReference type="EMBL" id="PTQR01000050">
    <property type="protein sequence ID" value="TKX24008.1"/>
    <property type="molecule type" value="Genomic_DNA"/>
</dbReference>
<feature type="signal peptide" evidence="2">
    <location>
        <begin position="1"/>
        <end position="20"/>
    </location>
</feature>
<evidence type="ECO:0000313" key="3">
    <source>
        <dbReference type="EMBL" id="TKX24008.1"/>
    </source>
</evidence>
<keyword evidence="2" id="KW-0732">Signal</keyword>
<feature type="compositionally biased region" description="Polar residues" evidence="1">
    <location>
        <begin position="46"/>
        <end position="61"/>
    </location>
</feature>
<comment type="caution">
    <text evidence="3">The sequence shown here is derived from an EMBL/GenBank/DDBJ whole genome shotgun (WGS) entry which is preliminary data.</text>
</comment>
<reference evidence="3 4" key="1">
    <citation type="submission" date="2018-02" db="EMBL/GenBank/DDBJ databases">
        <title>Draft genome sequences of Elsinoe sp., causing black scab on jojoba.</title>
        <authorList>
            <person name="Stodart B."/>
            <person name="Jeffress S."/>
            <person name="Ash G."/>
            <person name="Arun Chinnappa K."/>
        </authorList>
    </citation>
    <scope>NUCLEOTIDE SEQUENCE [LARGE SCALE GENOMIC DNA]</scope>
    <source>
        <strain evidence="3 4">Hillstone_2</strain>
    </source>
</reference>
<dbReference type="AlphaFoldDB" id="A0A4U7AZ34"/>